<keyword evidence="1" id="KW-0175">Coiled coil</keyword>
<organism evidence="2 3">
    <name type="scientific">Candidatus Egerieimonas intestinavium</name>
    <dbReference type="NCBI Taxonomy" id="2840777"/>
    <lineage>
        <taxon>Bacteria</taxon>
        <taxon>Bacillati</taxon>
        <taxon>Bacillota</taxon>
        <taxon>Clostridia</taxon>
        <taxon>Lachnospirales</taxon>
        <taxon>Lachnospiraceae</taxon>
        <taxon>Lachnospiraceae incertae sedis</taxon>
        <taxon>Candidatus Egerieimonas</taxon>
    </lineage>
</organism>
<dbReference type="EMBL" id="DVHU01000111">
    <property type="protein sequence ID" value="HIR94236.1"/>
    <property type="molecule type" value="Genomic_DNA"/>
</dbReference>
<dbReference type="AlphaFoldDB" id="A0A9D1EM08"/>
<evidence type="ECO:0000256" key="1">
    <source>
        <dbReference type="SAM" id="Coils"/>
    </source>
</evidence>
<protein>
    <submittedName>
        <fullName evidence="2">Uncharacterized protein</fullName>
    </submittedName>
</protein>
<accession>A0A9D1EM08</accession>
<feature type="coiled-coil region" evidence="1">
    <location>
        <begin position="11"/>
        <end position="52"/>
    </location>
</feature>
<comment type="caution">
    <text evidence="2">The sequence shown here is derived from an EMBL/GenBank/DDBJ whole genome shotgun (WGS) entry which is preliminary data.</text>
</comment>
<sequence>MARPKNYAKQIEMIQKKIDTTTDKIAKMQEDILAAEEELSSLGEELNALKLQQLQQLMDDKGVSVDQLASLLDNQ</sequence>
<evidence type="ECO:0000313" key="2">
    <source>
        <dbReference type="EMBL" id="HIR94236.1"/>
    </source>
</evidence>
<reference evidence="2" key="2">
    <citation type="journal article" date="2021" name="PeerJ">
        <title>Extensive microbial diversity within the chicken gut microbiome revealed by metagenomics and culture.</title>
        <authorList>
            <person name="Gilroy R."/>
            <person name="Ravi A."/>
            <person name="Getino M."/>
            <person name="Pursley I."/>
            <person name="Horton D.L."/>
            <person name="Alikhan N.F."/>
            <person name="Baker D."/>
            <person name="Gharbi K."/>
            <person name="Hall N."/>
            <person name="Watson M."/>
            <person name="Adriaenssens E.M."/>
            <person name="Foster-Nyarko E."/>
            <person name="Jarju S."/>
            <person name="Secka A."/>
            <person name="Antonio M."/>
            <person name="Oren A."/>
            <person name="Chaudhuri R.R."/>
            <person name="La Ragione R."/>
            <person name="Hildebrand F."/>
            <person name="Pallen M.J."/>
        </authorList>
    </citation>
    <scope>NUCLEOTIDE SEQUENCE</scope>
    <source>
        <strain evidence="2">ChiSxjej1B13-7041</strain>
    </source>
</reference>
<dbReference type="Proteomes" id="UP000886841">
    <property type="component" value="Unassembled WGS sequence"/>
</dbReference>
<proteinExistence type="predicted"/>
<gene>
    <name evidence="2" type="ORF">IAB98_12535</name>
</gene>
<name>A0A9D1EM08_9FIRM</name>
<evidence type="ECO:0000313" key="3">
    <source>
        <dbReference type="Proteomes" id="UP000886841"/>
    </source>
</evidence>
<reference evidence="2" key="1">
    <citation type="submission" date="2020-10" db="EMBL/GenBank/DDBJ databases">
        <authorList>
            <person name="Gilroy R."/>
        </authorList>
    </citation>
    <scope>NUCLEOTIDE SEQUENCE</scope>
    <source>
        <strain evidence="2">ChiSxjej1B13-7041</strain>
    </source>
</reference>